<evidence type="ECO:0000259" key="1">
    <source>
        <dbReference type="PROSITE" id="PS50944"/>
    </source>
</evidence>
<dbReference type="PROSITE" id="PS50944">
    <property type="entry name" value="HTH_DTXR"/>
    <property type="match status" value="1"/>
</dbReference>
<evidence type="ECO:0000313" key="3">
    <source>
        <dbReference type="Proteomes" id="UP000607197"/>
    </source>
</evidence>
<dbReference type="GO" id="GO:0003700">
    <property type="term" value="F:DNA-binding transcription factor activity"/>
    <property type="evidence" value="ECO:0007669"/>
    <property type="project" value="InterPro"/>
</dbReference>
<name>A0A830FAU0_9EURY</name>
<evidence type="ECO:0000313" key="2">
    <source>
        <dbReference type="EMBL" id="GGL56150.1"/>
    </source>
</evidence>
<dbReference type="SMART" id="SM00529">
    <property type="entry name" value="HTH_DTXR"/>
    <property type="match status" value="1"/>
</dbReference>
<dbReference type="InterPro" id="IPR050536">
    <property type="entry name" value="DtxR_MntR_Metal-Reg"/>
</dbReference>
<dbReference type="Pfam" id="PF01325">
    <property type="entry name" value="Fe_dep_repress"/>
    <property type="match status" value="1"/>
</dbReference>
<comment type="caution">
    <text evidence="2">The sequence shown here is derived from an EMBL/GenBank/DDBJ whole genome shotgun (WGS) entry which is preliminary data.</text>
</comment>
<dbReference type="Proteomes" id="UP000607197">
    <property type="component" value="Unassembled WGS sequence"/>
</dbReference>
<dbReference type="GO" id="GO:0003677">
    <property type="term" value="F:DNA binding"/>
    <property type="evidence" value="ECO:0007669"/>
    <property type="project" value="InterPro"/>
</dbReference>
<keyword evidence="3" id="KW-1185">Reference proteome</keyword>
<protein>
    <recommendedName>
        <fullName evidence="1">HTH dtxR-type domain-containing protein</fullName>
    </recommendedName>
</protein>
<dbReference type="InterPro" id="IPR036390">
    <property type="entry name" value="WH_DNA-bd_sf"/>
</dbReference>
<reference evidence="2" key="1">
    <citation type="journal article" date="2014" name="Int. J. Syst. Evol. Microbiol.">
        <title>Complete genome sequence of Corynebacterium casei LMG S-19264T (=DSM 44701T), isolated from a smear-ripened cheese.</title>
        <authorList>
            <consortium name="US DOE Joint Genome Institute (JGI-PGF)"/>
            <person name="Walter F."/>
            <person name="Albersmeier A."/>
            <person name="Kalinowski J."/>
            <person name="Ruckert C."/>
        </authorList>
    </citation>
    <scope>NUCLEOTIDE SEQUENCE</scope>
    <source>
        <strain evidence="2">JCM 19596</strain>
    </source>
</reference>
<sequence length="128" mass="14128">MRSVAGATRYLRALYELADEPGERVSTGDLSAAVDRSRATTTETVQRLEARGLVDYEAYQGVQLTTEGVLEARAAEEEYEVLRRFFDDVLDVPDPEREADAVAGVLSPDVLDQLHGLVETQRLDSNAE</sequence>
<dbReference type="InterPro" id="IPR022687">
    <property type="entry name" value="HTH_DTXR"/>
</dbReference>
<reference evidence="2" key="2">
    <citation type="submission" date="2020-09" db="EMBL/GenBank/DDBJ databases">
        <authorList>
            <person name="Sun Q."/>
            <person name="Ohkuma M."/>
        </authorList>
    </citation>
    <scope>NUCLEOTIDE SEQUENCE</scope>
    <source>
        <strain evidence="2">JCM 19596</strain>
    </source>
</reference>
<dbReference type="GO" id="GO:0046914">
    <property type="term" value="F:transition metal ion binding"/>
    <property type="evidence" value="ECO:0007669"/>
    <property type="project" value="InterPro"/>
</dbReference>
<dbReference type="AlphaFoldDB" id="A0A830FAU0"/>
<proteinExistence type="predicted"/>
<accession>A0A830FAU0</accession>
<gene>
    <name evidence="2" type="ORF">GCM10009039_12900</name>
</gene>
<feature type="domain" description="HTH dtxR-type" evidence="1">
    <location>
        <begin position="1"/>
        <end position="65"/>
    </location>
</feature>
<dbReference type="RefSeq" id="WP_188977022.1">
    <property type="nucleotide sequence ID" value="NZ_BMPG01000001.1"/>
</dbReference>
<dbReference type="InterPro" id="IPR022689">
    <property type="entry name" value="Iron_dep_repressor"/>
</dbReference>
<dbReference type="InterPro" id="IPR036388">
    <property type="entry name" value="WH-like_DNA-bd_sf"/>
</dbReference>
<organism evidence="2 3">
    <name type="scientific">Halocalculus aciditolerans</name>
    <dbReference type="NCBI Taxonomy" id="1383812"/>
    <lineage>
        <taxon>Archaea</taxon>
        <taxon>Methanobacteriati</taxon>
        <taxon>Methanobacteriota</taxon>
        <taxon>Stenosarchaea group</taxon>
        <taxon>Halobacteria</taxon>
        <taxon>Halobacteriales</taxon>
        <taxon>Halobacteriaceae</taxon>
        <taxon>Halocalculus</taxon>
    </lineage>
</organism>
<dbReference type="Gene3D" id="1.10.10.10">
    <property type="entry name" value="Winged helix-like DNA-binding domain superfamily/Winged helix DNA-binding domain"/>
    <property type="match status" value="1"/>
</dbReference>
<dbReference type="PANTHER" id="PTHR33238">
    <property type="entry name" value="IRON (METAL) DEPENDENT REPRESSOR, DTXR FAMILY"/>
    <property type="match status" value="1"/>
</dbReference>
<dbReference type="PANTHER" id="PTHR33238:SF7">
    <property type="entry name" value="IRON-DEPENDENT TRANSCRIPTIONAL REGULATOR"/>
    <property type="match status" value="1"/>
</dbReference>
<dbReference type="EMBL" id="BMPG01000001">
    <property type="protein sequence ID" value="GGL56150.1"/>
    <property type="molecule type" value="Genomic_DNA"/>
</dbReference>
<dbReference type="SUPFAM" id="SSF46785">
    <property type="entry name" value="Winged helix' DNA-binding domain"/>
    <property type="match status" value="1"/>
</dbReference>
<dbReference type="OrthoDB" id="266552at2157"/>